<evidence type="ECO:0008006" key="3">
    <source>
        <dbReference type="Google" id="ProtNLM"/>
    </source>
</evidence>
<keyword evidence="2" id="KW-1185">Reference proteome</keyword>
<sequence>MLHTEISWSDTEKKIADKAFKKAYDLETATLISQIRSKASEIVEVDDLWHLHDLLSARRHQLDGKYDHRDSVLIFVFAQLVKEGWLHLDDLKGLQPEKLAKITALTRM</sequence>
<gene>
    <name evidence="1" type="ordered locus">PCC7424_4468</name>
</gene>
<proteinExistence type="predicted"/>
<dbReference type="HOGENOM" id="CLU_170272_0_0_3"/>
<dbReference type="Proteomes" id="UP000002384">
    <property type="component" value="Chromosome"/>
</dbReference>
<reference evidence="2" key="1">
    <citation type="journal article" date="2011" name="MBio">
        <title>Novel metabolic attributes of the genus Cyanothece, comprising a group of unicellular nitrogen-fixing Cyanobacteria.</title>
        <authorList>
            <person name="Bandyopadhyay A."/>
            <person name="Elvitigala T."/>
            <person name="Welsh E."/>
            <person name="Stockel J."/>
            <person name="Liberton M."/>
            <person name="Min H."/>
            <person name="Sherman L.A."/>
            <person name="Pakrasi H.B."/>
        </authorList>
    </citation>
    <scope>NUCLEOTIDE SEQUENCE [LARGE SCALE GENOMIC DNA]</scope>
    <source>
        <strain evidence="2">PCC 7424</strain>
    </source>
</reference>
<dbReference type="STRING" id="65393.PCC7424_4468"/>
<dbReference type="RefSeq" id="WP_015956416.1">
    <property type="nucleotide sequence ID" value="NC_011729.1"/>
</dbReference>
<dbReference type="EMBL" id="CP001291">
    <property type="protein sequence ID" value="ACK72832.1"/>
    <property type="molecule type" value="Genomic_DNA"/>
</dbReference>
<organism evidence="1 2">
    <name type="scientific">Gloeothece citriformis (strain PCC 7424)</name>
    <name type="common">Cyanothece sp. (strain PCC 7424)</name>
    <dbReference type="NCBI Taxonomy" id="65393"/>
    <lineage>
        <taxon>Bacteria</taxon>
        <taxon>Bacillati</taxon>
        <taxon>Cyanobacteriota</taxon>
        <taxon>Cyanophyceae</taxon>
        <taxon>Oscillatoriophycideae</taxon>
        <taxon>Chroococcales</taxon>
        <taxon>Aphanothecaceae</taxon>
        <taxon>Gloeothece</taxon>
        <taxon>Gloeothece citriformis</taxon>
    </lineage>
</organism>
<dbReference type="Gene3D" id="6.10.140.1840">
    <property type="match status" value="1"/>
</dbReference>
<name>B7K963_GLOC7</name>
<dbReference type="InterPro" id="IPR053747">
    <property type="entry name" value="Fluoresc_Recovery_Reg"/>
</dbReference>
<dbReference type="KEGG" id="cyc:PCC7424_4468"/>
<dbReference type="GO" id="GO:0042651">
    <property type="term" value="C:thylakoid membrane"/>
    <property type="evidence" value="ECO:0007669"/>
    <property type="project" value="InterPro"/>
</dbReference>
<evidence type="ECO:0000313" key="1">
    <source>
        <dbReference type="EMBL" id="ACK72832.1"/>
    </source>
</evidence>
<dbReference type="AlphaFoldDB" id="B7K963"/>
<dbReference type="InterPro" id="IPR041601">
    <property type="entry name" value="FRP"/>
</dbReference>
<dbReference type="eggNOG" id="ENOG5032S2M">
    <property type="taxonomic scope" value="Bacteria"/>
</dbReference>
<protein>
    <recommendedName>
        <fullName evidence="3">Fluorescence recovery protein</fullName>
    </recommendedName>
</protein>
<accession>B7K963</accession>
<dbReference type="Pfam" id="PF18032">
    <property type="entry name" value="FRP"/>
    <property type="match status" value="1"/>
</dbReference>
<evidence type="ECO:0000313" key="2">
    <source>
        <dbReference type="Proteomes" id="UP000002384"/>
    </source>
</evidence>
<dbReference type="OrthoDB" id="8239247at2"/>